<dbReference type="HOGENOM" id="CLU_529549_0_0_1"/>
<organism evidence="8 9">
    <name type="scientific">Paxillus rubicundulus Ve08.2h10</name>
    <dbReference type="NCBI Taxonomy" id="930991"/>
    <lineage>
        <taxon>Eukaryota</taxon>
        <taxon>Fungi</taxon>
        <taxon>Dikarya</taxon>
        <taxon>Basidiomycota</taxon>
        <taxon>Agaricomycotina</taxon>
        <taxon>Agaricomycetes</taxon>
        <taxon>Agaricomycetidae</taxon>
        <taxon>Boletales</taxon>
        <taxon>Paxilineae</taxon>
        <taxon>Paxillaceae</taxon>
        <taxon>Paxillus</taxon>
    </lineage>
</organism>
<dbReference type="PANTHER" id="PTHR19302:SF33">
    <property type="entry name" value="GAMMA-TUBULIN COMPLEX COMPONENT 5"/>
    <property type="match status" value="1"/>
</dbReference>
<keyword evidence="9" id="KW-1185">Reference proteome</keyword>
<comment type="similarity">
    <text evidence="1 5">Belongs to the TUBGCP family.</text>
</comment>
<proteinExistence type="inferred from homology"/>
<feature type="non-terminal residue" evidence="8">
    <location>
        <position position="515"/>
    </location>
</feature>
<dbReference type="GO" id="GO:0051011">
    <property type="term" value="F:microtubule minus-end binding"/>
    <property type="evidence" value="ECO:0007669"/>
    <property type="project" value="TreeGrafter"/>
</dbReference>
<evidence type="ECO:0000256" key="5">
    <source>
        <dbReference type="RuleBase" id="RU363050"/>
    </source>
</evidence>
<dbReference type="Proteomes" id="UP000054538">
    <property type="component" value="Unassembled WGS sequence"/>
</dbReference>
<feature type="domain" description="Gamma tubulin complex component C-terminal" evidence="6">
    <location>
        <begin position="415"/>
        <end position="515"/>
    </location>
</feature>
<keyword evidence="2 5" id="KW-0963">Cytoplasm</keyword>
<protein>
    <recommendedName>
        <fullName evidence="5">Spindle pole body component</fullName>
    </recommendedName>
</protein>
<dbReference type="GO" id="GO:0007020">
    <property type="term" value="P:microtubule nucleation"/>
    <property type="evidence" value="ECO:0007669"/>
    <property type="project" value="InterPro"/>
</dbReference>
<dbReference type="AlphaFoldDB" id="A0A0D0CYY1"/>
<dbReference type="GO" id="GO:0043015">
    <property type="term" value="F:gamma-tubulin binding"/>
    <property type="evidence" value="ECO:0007669"/>
    <property type="project" value="InterPro"/>
</dbReference>
<reference evidence="8 9" key="1">
    <citation type="submission" date="2014-04" db="EMBL/GenBank/DDBJ databases">
        <authorList>
            <consortium name="DOE Joint Genome Institute"/>
            <person name="Kuo A."/>
            <person name="Kohler A."/>
            <person name="Jargeat P."/>
            <person name="Nagy L.G."/>
            <person name="Floudas D."/>
            <person name="Copeland A."/>
            <person name="Barry K.W."/>
            <person name="Cichocki N."/>
            <person name="Veneault-Fourrey C."/>
            <person name="LaButti K."/>
            <person name="Lindquist E.A."/>
            <person name="Lipzen A."/>
            <person name="Lundell T."/>
            <person name="Morin E."/>
            <person name="Murat C."/>
            <person name="Sun H."/>
            <person name="Tunlid A."/>
            <person name="Henrissat B."/>
            <person name="Grigoriev I.V."/>
            <person name="Hibbett D.S."/>
            <person name="Martin F."/>
            <person name="Nordberg H.P."/>
            <person name="Cantor M.N."/>
            <person name="Hua S.X."/>
        </authorList>
    </citation>
    <scope>NUCLEOTIDE SEQUENCE [LARGE SCALE GENOMIC DNA]</scope>
    <source>
        <strain evidence="8 9">Ve08.2h10</strain>
    </source>
</reference>
<dbReference type="Pfam" id="PF17681">
    <property type="entry name" value="GCP_N_terminal"/>
    <property type="match status" value="1"/>
</dbReference>
<evidence type="ECO:0000313" key="8">
    <source>
        <dbReference type="EMBL" id="KIK72694.1"/>
    </source>
</evidence>
<dbReference type="InterPro" id="IPR007259">
    <property type="entry name" value="GCP"/>
</dbReference>
<name>A0A0D0CYY1_9AGAM</name>
<keyword evidence="4 5" id="KW-0206">Cytoskeleton</keyword>
<sequence>MLRALGERATLAFVGLEQEKYIHERDAVREVLMCLQGRKNLMIHTTSDTFPWAPSPTAPRLLHFTLTAQSSILGAFARVTTTICHLRKFVSAILHNVSSVHEPSPSGTMHLLTHNIRSRTVEAFADAVDSQIQIFDRWCAEKEEAICRARAGIGDSLVVSLLSLDKDVRDTFAGTFDVLLDILRQLIACICQSHDRLDQAVWDLASMPTRVPAAAVSALLLDLLSEAAEEQSSMGNTATSTSLSAVFAKTAEPVWYTIGKWLQDGMPIRNAWDSVDDVQTLDDELFIEDNELLVMDPDFWAEGYVLRKPVILENERNQSAVPTFLGRVVHQTLGAGKAVGLLRTMGIHFLSEHSMKEESSLHLDWRSFAEFFESNAATVIRDSESLSHLIEEEVSSYCLAAGMRLSQVLTEECDLARHIAAIEGLFLMTRGDVLSNFTDALFAKMDSQQPWNDFHFLNSAFSDVVESSNSNWIETSLVRLSYRGNTAMKISTTVKAIDGLLVEYAVPFPLTYIFT</sequence>
<evidence type="ECO:0000259" key="7">
    <source>
        <dbReference type="Pfam" id="PF17681"/>
    </source>
</evidence>
<dbReference type="GO" id="GO:0000930">
    <property type="term" value="C:gamma-tubulin complex"/>
    <property type="evidence" value="ECO:0007669"/>
    <property type="project" value="TreeGrafter"/>
</dbReference>
<evidence type="ECO:0000256" key="1">
    <source>
        <dbReference type="ARBA" id="ARBA00010337"/>
    </source>
</evidence>
<dbReference type="InterPro" id="IPR042241">
    <property type="entry name" value="GCP_C_sf"/>
</dbReference>
<keyword evidence="3 5" id="KW-0493">Microtubule</keyword>
<dbReference type="GO" id="GO:0005816">
    <property type="term" value="C:spindle pole body"/>
    <property type="evidence" value="ECO:0007669"/>
    <property type="project" value="UniProtKB-ARBA"/>
</dbReference>
<evidence type="ECO:0000313" key="9">
    <source>
        <dbReference type="Proteomes" id="UP000054538"/>
    </source>
</evidence>
<dbReference type="InterPro" id="IPR041470">
    <property type="entry name" value="GCP_N"/>
</dbReference>
<dbReference type="GO" id="GO:0051321">
    <property type="term" value="P:meiotic cell cycle"/>
    <property type="evidence" value="ECO:0007669"/>
    <property type="project" value="TreeGrafter"/>
</dbReference>
<reference evidence="9" key="2">
    <citation type="submission" date="2015-01" db="EMBL/GenBank/DDBJ databases">
        <title>Evolutionary Origins and Diversification of the Mycorrhizal Mutualists.</title>
        <authorList>
            <consortium name="DOE Joint Genome Institute"/>
            <consortium name="Mycorrhizal Genomics Consortium"/>
            <person name="Kohler A."/>
            <person name="Kuo A."/>
            <person name="Nagy L.G."/>
            <person name="Floudas D."/>
            <person name="Copeland A."/>
            <person name="Barry K.W."/>
            <person name="Cichocki N."/>
            <person name="Veneault-Fourrey C."/>
            <person name="LaButti K."/>
            <person name="Lindquist E.A."/>
            <person name="Lipzen A."/>
            <person name="Lundell T."/>
            <person name="Morin E."/>
            <person name="Murat C."/>
            <person name="Riley R."/>
            <person name="Ohm R."/>
            <person name="Sun H."/>
            <person name="Tunlid A."/>
            <person name="Henrissat B."/>
            <person name="Grigoriev I.V."/>
            <person name="Hibbett D.S."/>
            <person name="Martin F."/>
        </authorList>
    </citation>
    <scope>NUCLEOTIDE SEQUENCE [LARGE SCALE GENOMIC DNA]</scope>
    <source>
        <strain evidence="9">Ve08.2h10</strain>
    </source>
</reference>
<comment type="subcellular location">
    <subcellularLocation>
        <location evidence="5">Cytoplasm</location>
        <location evidence="5">Cytoskeleton</location>
        <location evidence="5">Microtubule organizing center</location>
    </subcellularLocation>
</comment>
<dbReference type="PANTHER" id="PTHR19302">
    <property type="entry name" value="GAMMA TUBULIN COMPLEX PROTEIN"/>
    <property type="match status" value="1"/>
</dbReference>
<dbReference type="GO" id="GO:0005874">
    <property type="term" value="C:microtubule"/>
    <property type="evidence" value="ECO:0007669"/>
    <property type="project" value="UniProtKB-KW"/>
</dbReference>
<evidence type="ECO:0000256" key="4">
    <source>
        <dbReference type="ARBA" id="ARBA00023212"/>
    </source>
</evidence>
<gene>
    <name evidence="8" type="ORF">PAXRUDRAFT_633572</name>
</gene>
<dbReference type="InterPro" id="IPR040457">
    <property type="entry name" value="GCP_C"/>
</dbReference>
<dbReference type="Gene3D" id="1.20.120.1900">
    <property type="entry name" value="Gamma-tubulin complex, C-terminal domain"/>
    <property type="match status" value="1"/>
</dbReference>
<evidence type="ECO:0000259" key="6">
    <source>
        <dbReference type="Pfam" id="PF04130"/>
    </source>
</evidence>
<dbReference type="InParanoid" id="A0A0D0CYY1"/>
<dbReference type="GO" id="GO:0051225">
    <property type="term" value="P:spindle assembly"/>
    <property type="evidence" value="ECO:0007669"/>
    <property type="project" value="TreeGrafter"/>
</dbReference>
<evidence type="ECO:0000256" key="2">
    <source>
        <dbReference type="ARBA" id="ARBA00022490"/>
    </source>
</evidence>
<evidence type="ECO:0000256" key="3">
    <source>
        <dbReference type="ARBA" id="ARBA00022701"/>
    </source>
</evidence>
<dbReference type="Pfam" id="PF04130">
    <property type="entry name" value="GCP_C_terminal"/>
    <property type="match status" value="1"/>
</dbReference>
<dbReference type="GO" id="GO:0000278">
    <property type="term" value="P:mitotic cell cycle"/>
    <property type="evidence" value="ECO:0007669"/>
    <property type="project" value="TreeGrafter"/>
</dbReference>
<dbReference type="GO" id="GO:0000922">
    <property type="term" value="C:spindle pole"/>
    <property type="evidence" value="ECO:0007669"/>
    <property type="project" value="InterPro"/>
</dbReference>
<dbReference type="GO" id="GO:0031122">
    <property type="term" value="P:cytoplasmic microtubule organization"/>
    <property type="evidence" value="ECO:0007669"/>
    <property type="project" value="TreeGrafter"/>
</dbReference>
<dbReference type="STRING" id="930991.A0A0D0CYY1"/>
<feature type="domain" description="Gamma tubulin complex component protein N-terminal" evidence="7">
    <location>
        <begin position="28"/>
        <end position="412"/>
    </location>
</feature>
<accession>A0A0D0CYY1</accession>
<dbReference type="OrthoDB" id="66546at2759"/>
<dbReference type="EMBL" id="KN830539">
    <property type="protein sequence ID" value="KIK72694.1"/>
    <property type="molecule type" value="Genomic_DNA"/>
</dbReference>